<comment type="subunit">
    <text evidence="1 8">Homodimer.</text>
</comment>
<dbReference type="EMBL" id="QWDE01000001">
    <property type="protein sequence ID" value="RFZ84706.1"/>
    <property type="molecule type" value="Genomic_DNA"/>
</dbReference>
<gene>
    <name evidence="8" type="primary">rnz</name>
    <name evidence="9" type="ORF">DYU05_03605</name>
</gene>
<feature type="binding site" evidence="8">
    <location>
        <position position="67"/>
    </location>
    <ligand>
        <name>Zn(2+)</name>
        <dbReference type="ChEBI" id="CHEBI:29105"/>
        <label>2</label>
        <note>catalytic</note>
    </ligand>
</feature>
<evidence type="ECO:0000256" key="4">
    <source>
        <dbReference type="ARBA" id="ARBA00022723"/>
    </source>
</evidence>
<dbReference type="CDD" id="cd07717">
    <property type="entry name" value="RNaseZ_ZiPD-like_MBL-fold"/>
    <property type="match status" value="1"/>
</dbReference>
<dbReference type="SUPFAM" id="SSF56281">
    <property type="entry name" value="Metallo-hydrolase/oxidoreductase"/>
    <property type="match status" value="1"/>
</dbReference>
<dbReference type="Proteomes" id="UP000260823">
    <property type="component" value="Unassembled WGS sequence"/>
</dbReference>
<dbReference type="Pfam" id="PF23023">
    <property type="entry name" value="Anti-Pycsar_Apyc1"/>
    <property type="match status" value="1"/>
</dbReference>
<dbReference type="GO" id="GO:0042781">
    <property type="term" value="F:3'-tRNA processing endoribonuclease activity"/>
    <property type="evidence" value="ECO:0007669"/>
    <property type="project" value="UniProtKB-UniRule"/>
</dbReference>
<keyword evidence="5 8" id="KW-0255">Endonuclease</keyword>
<evidence type="ECO:0000256" key="8">
    <source>
        <dbReference type="HAMAP-Rule" id="MF_01818"/>
    </source>
</evidence>
<sequence>MKFEVTILGSSSATPIFNRNPTAQVLNINEKLYLIDCAEGTQQQMLRFDVKAARIDHIFISHLHGDHYLGLVGLLSSMHLNGRKKPLKLFCPEPLKEIIEVQLKYSETTLHYPIEYFFTSADKPAVILDNQDINVETIPLDHRIPTTGFLFKQKRRLRKIIKERVEELEIPTPYFSAIKKGSDYEAPNGTIYKNSYLTTDPEEPKSYAYCSDTLYTGKYFDQIQSTSLLYHEATFMHDMLDRANQTHHTTALQAGEAALKTGAEKLVIGHFSARYKTLNELLEEAKSIFPNTELAIEGKTFVISE</sequence>
<evidence type="ECO:0000313" key="10">
    <source>
        <dbReference type="Proteomes" id="UP000260823"/>
    </source>
</evidence>
<evidence type="ECO:0000313" key="9">
    <source>
        <dbReference type="EMBL" id="RFZ84706.1"/>
    </source>
</evidence>
<dbReference type="PANTHER" id="PTHR46018">
    <property type="entry name" value="ZINC PHOSPHODIESTERASE ELAC PROTEIN 1"/>
    <property type="match status" value="1"/>
</dbReference>
<dbReference type="EC" id="3.1.26.11" evidence="8"/>
<name>A0A3E2NUL7_9SPHI</name>
<keyword evidence="6 8" id="KW-0378">Hydrolase</keyword>
<evidence type="ECO:0000256" key="1">
    <source>
        <dbReference type="ARBA" id="ARBA00011738"/>
    </source>
</evidence>
<protein>
    <recommendedName>
        <fullName evidence="8">Ribonuclease Z</fullName>
        <shortName evidence="8">RNase Z</shortName>
        <ecNumber evidence="8">3.1.26.11</ecNumber>
    </recommendedName>
    <alternativeName>
        <fullName evidence="8">tRNA 3 endonuclease</fullName>
    </alternativeName>
    <alternativeName>
        <fullName evidence="8">tRNase Z</fullName>
    </alternativeName>
</protein>
<feature type="binding site" evidence="8">
    <location>
        <position position="62"/>
    </location>
    <ligand>
        <name>Zn(2+)</name>
        <dbReference type="ChEBI" id="CHEBI:29105"/>
        <label>1</label>
        <note>catalytic</note>
    </ligand>
</feature>
<proteinExistence type="inferred from homology"/>
<keyword evidence="3 8" id="KW-0540">Nuclease</keyword>
<dbReference type="NCBIfam" id="TIGR02651">
    <property type="entry name" value="RNase_Z"/>
    <property type="match status" value="1"/>
</dbReference>
<feature type="binding site" evidence="8">
    <location>
        <position position="64"/>
    </location>
    <ligand>
        <name>Zn(2+)</name>
        <dbReference type="ChEBI" id="CHEBI:29105"/>
        <label>1</label>
        <note>catalytic</note>
    </ligand>
</feature>
<accession>A0A3E2NUL7</accession>
<dbReference type="GO" id="GO:0008270">
    <property type="term" value="F:zinc ion binding"/>
    <property type="evidence" value="ECO:0007669"/>
    <property type="project" value="UniProtKB-UniRule"/>
</dbReference>
<keyword evidence="10" id="KW-1185">Reference proteome</keyword>
<feature type="binding site" evidence="8">
    <location>
        <position position="212"/>
    </location>
    <ligand>
        <name>Zn(2+)</name>
        <dbReference type="ChEBI" id="CHEBI:29105"/>
        <label>2</label>
        <note>catalytic</note>
    </ligand>
</feature>
<keyword evidence="7 8" id="KW-0862">Zinc</keyword>
<dbReference type="RefSeq" id="WP_117381608.1">
    <property type="nucleotide sequence ID" value="NZ_QWDE01000001.1"/>
</dbReference>
<dbReference type="NCBIfam" id="NF000801">
    <property type="entry name" value="PRK00055.1-3"/>
    <property type="match status" value="1"/>
</dbReference>
<comment type="similarity">
    <text evidence="8">Belongs to the RNase Z family.</text>
</comment>
<comment type="function">
    <text evidence="8">Zinc phosphodiesterase, which displays some tRNA 3'-processing endonuclease activity. Probably involved in tRNA maturation, by removing a 3'-trailer from precursor tRNA.</text>
</comment>
<reference evidence="9 10" key="1">
    <citation type="submission" date="2018-08" db="EMBL/GenBank/DDBJ databases">
        <title>Mucilaginibacter terrae sp. nov., isolated from manganese diggings.</title>
        <authorList>
            <person name="Huang Y."/>
            <person name="Zhou Z."/>
        </authorList>
    </citation>
    <scope>NUCLEOTIDE SEQUENCE [LARGE SCALE GENOMIC DNA]</scope>
    <source>
        <strain evidence="9 10">ZH6</strain>
    </source>
</reference>
<comment type="catalytic activity">
    <reaction evidence="8">
        <text>Endonucleolytic cleavage of RNA, removing extra 3' nucleotides from tRNA precursor, generating 3' termini of tRNAs. A 3'-hydroxy group is left at the tRNA terminus and a 5'-phosphoryl group is left at the trailer molecule.</text>
        <dbReference type="EC" id="3.1.26.11"/>
    </reaction>
</comment>
<evidence type="ECO:0000256" key="5">
    <source>
        <dbReference type="ARBA" id="ARBA00022759"/>
    </source>
</evidence>
<dbReference type="PANTHER" id="PTHR46018:SF2">
    <property type="entry name" value="ZINC PHOSPHODIESTERASE ELAC PROTEIN 1"/>
    <property type="match status" value="1"/>
</dbReference>
<evidence type="ECO:0000256" key="7">
    <source>
        <dbReference type="ARBA" id="ARBA00022833"/>
    </source>
</evidence>
<evidence type="ECO:0000256" key="6">
    <source>
        <dbReference type="ARBA" id="ARBA00022801"/>
    </source>
</evidence>
<dbReference type="HAMAP" id="MF_01818">
    <property type="entry name" value="RNase_Z_BN"/>
    <property type="match status" value="1"/>
</dbReference>
<dbReference type="InterPro" id="IPR013471">
    <property type="entry name" value="RNase_Z/BN"/>
</dbReference>
<feature type="binding site" evidence="8">
    <location>
        <position position="270"/>
    </location>
    <ligand>
        <name>Zn(2+)</name>
        <dbReference type="ChEBI" id="CHEBI:29105"/>
        <label>2</label>
        <note>catalytic</note>
    </ligand>
</feature>
<keyword evidence="4 8" id="KW-0479">Metal-binding</keyword>
<feature type="binding site" evidence="8">
    <location>
        <position position="212"/>
    </location>
    <ligand>
        <name>Zn(2+)</name>
        <dbReference type="ChEBI" id="CHEBI:29105"/>
        <label>1</label>
        <note>catalytic</note>
    </ligand>
</feature>
<dbReference type="InterPro" id="IPR036866">
    <property type="entry name" value="RibonucZ/Hydroxyglut_hydro"/>
</dbReference>
<feature type="binding site" evidence="8">
    <location>
        <position position="142"/>
    </location>
    <ligand>
        <name>Zn(2+)</name>
        <dbReference type="ChEBI" id="CHEBI:29105"/>
        <label>1</label>
        <note>catalytic</note>
    </ligand>
</feature>
<evidence type="ECO:0000256" key="3">
    <source>
        <dbReference type="ARBA" id="ARBA00022722"/>
    </source>
</evidence>
<evidence type="ECO:0000256" key="2">
    <source>
        <dbReference type="ARBA" id="ARBA00022694"/>
    </source>
</evidence>
<keyword evidence="2 8" id="KW-0819">tRNA processing</keyword>
<comment type="caution">
    <text evidence="9">The sequence shown here is derived from an EMBL/GenBank/DDBJ whole genome shotgun (WGS) entry which is preliminary data.</text>
</comment>
<feature type="binding site" evidence="8">
    <location>
        <position position="66"/>
    </location>
    <ligand>
        <name>Zn(2+)</name>
        <dbReference type="ChEBI" id="CHEBI:29105"/>
        <label>2</label>
        <note>catalytic</note>
    </ligand>
</feature>
<dbReference type="OrthoDB" id="9800940at2"/>
<dbReference type="AlphaFoldDB" id="A0A3E2NUL7"/>
<dbReference type="Gene3D" id="3.60.15.10">
    <property type="entry name" value="Ribonuclease Z/Hydroxyacylglutathione hydrolase-like"/>
    <property type="match status" value="1"/>
</dbReference>
<organism evidence="9 10">
    <name type="scientific">Mucilaginibacter terrenus</name>
    <dbReference type="NCBI Taxonomy" id="2482727"/>
    <lineage>
        <taxon>Bacteria</taxon>
        <taxon>Pseudomonadati</taxon>
        <taxon>Bacteroidota</taxon>
        <taxon>Sphingobacteriia</taxon>
        <taxon>Sphingobacteriales</taxon>
        <taxon>Sphingobacteriaceae</taxon>
        <taxon>Mucilaginibacter</taxon>
    </lineage>
</organism>
<feature type="active site" description="Proton acceptor" evidence="8">
    <location>
        <position position="66"/>
    </location>
</feature>
<comment type="cofactor">
    <cofactor evidence="8">
        <name>Zn(2+)</name>
        <dbReference type="ChEBI" id="CHEBI:29105"/>
    </cofactor>
    <text evidence="8">Binds 2 Zn(2+) ions.</text>
</comment>